<keyword evidence="2" id="KW-1185">Reference proteome</keyword>
<accession>A0A3D9ZEU1</accession>
<evidence type="ECO:0008006" key="3">
    <source>
        <dbReference type="Google" id="ProtNLM"/>
    </source>
</evidence>
<dbReference type="Proteomes" id="UP000256913">
    <property type="component" value="Unassembled WGS sequence"/>
</dbReference>
<sequence length="306" mass="34794">MKKISPGAFPALKDSLSLIYWYRSDLVSFLQSALSGTPEILAVATWDGPKRNIASHIVDVLARNEERYQGQILSLMTQVAEVTDFRHLEKLDDGKKKAEDARHAVEALRRWITPHADQLAEEKAAEERRRIAYETALRTQGVREKLAELHILMLDVIQPSAPQARGYKLEKLLRELFALFDLDPRASFKIDGEQLDGSFTFDNTDYLLEAKWEAEPTDVPDLSFFKDKIEDRLENTLGLFVAMNGYTARAISRFSAKRSLMILMDGGDLMAVLEGRIDLGDLLLRKRRHAAQTGEIYLPVYRILSD</sequence>
<name>A0A3D9ZEU1_9ACTN</name>
<evidence type="ECO:0000313" key="2">
    <source>
        <dbReference type="Proteomes" id="UP000256913"/>
    </source>
</evidence>
<protein>
    <recommendedName>
        <fullName evidence="3">Restriction endonuclease</fullName>
    </recommendedName>
</protein>
<reference evidence="1 2" key="1">
    <citation type="submission" date="2018-08" db="EMBL/GenBank/DDBJ databases">
        <title>Sequencing the genomes of 1000 actinobacteria strains.</title>
        <authorList>
            <person name="Klenk H.-P."/>
        </authorList>
    </citation>
    <scope>NUCLEOTIDE SEQUENCE [LARGE SCALE GENOMIC DNA]</scope>
    <source>
        <strain evidence="1 2">DSM 44099</strain>
    </source>
</reference>
<comment type="caution">
    <text evidence="1">The sequence shown here is derived from an EMBL/GenBank/DDBJ whole genome shotgun (WGS) entry which is preliminary data.</text>
</comment>
<dbReference type="EMBL" id="QUMQ01000001">
    <property type="protein sequence ID" value="REF94363.1"/>
    <property type="molecule type" value="Genomic_DNA"/>
</dbReference>
<gene>
    <name evidence="1" type="ORF">DFJ67_0282</name>
</gene>
<proteinExistence type="predicted"/>
<organism evidence="1 2">
    <name type="scientific">Asanoa ferruginea</name>
    <dbReference type="NCBI Taxonomy" id="53367"/>
    <lineage>
        <taxon>Bacteria</taxon>
        <taxon>Bacillati</taxon>
        <taxon>Actinomycetota</taxon>
        <taxon>Actinomycetes</taxon>
        <taxon>Micromonosporales</taxon>
        <taxon>Micromonosporaceae</taxon>
        <taxon>Asanoa</taxon>
    </lineage>
</organism>
<evidence type="ECO:0000313" key="1">
    <source>
        <dbReference type="EMBL" id="REF94363.1"/>
    </source>
</evidence>
<dbReference type="AlphaFoldDB" id="A0A3D9ZEU1"/>
<dbReference type="OrthoDB" id="5521926at2"/>
<dbReference type="RefSeq" id="WP_147315379.1">
    <property type="nucleotide sequence ID" value="NZ_BONB01000044.1"/>
</dbReference>